<sequence>MNQSGLIYWLPFMRLEIFLVLVMIHQP</sequence>
<evidence type="ECO:0000313" key="2">
    <source>
        <dbReference type="EMBL" id="MBX44179.1"/>
    </source>
</evidence>
<protein>
    <submittedName>
        <fullName evidence="2">Uncharacterized protein</fullName>
    </submittedName>
</protein>
<dbReference type="EMBL" id="GGEC01063695">
    <property type="protein sequence ID" value="MBX44179.1"/>
    <property type="molecule type" value="Transcribed_RNA"/>
</dbReference>
<organism evidence="2">
    <name type="scientific">Rhizophora mucronata</name>
    <name type="common">Asiatic mangrove</name>
    <dbReference type="NCBI Taxonomy" id="61149"/>
    <lineage>
        <taxon>Eukaryota</taxon>
        <taxon>Viridiplantae</taxon>
        <taxon>Streptophyta</taxon>
        <taxon>Embryophyta</taxon>
        <taxon>Tracheophyta</taxon>
        <taxon>Spermatophyta</taxon>
        <taxon>Magnoliopsida</taxon>
        <taxon>eudicotyledons</taxon>
        <taxon>Gunneridae</taxon>
        <taxon>Pentapetalae</taxon>
        <taxon>rosids</taxon>
        <taxon>fabids</taxon>
        <taxon>Malpighiales</taxon>
        <taxon>Rhizophoraceae</taxon>
        <taxon>Rhizophora</taxon>
    </lineage>
</organism>
<evidence type="ECO:0000256" key="1">
    <source>
        <dbReference type="SAM" id="Phobius"/>
    </source>
</evidence>
<dbReference type="AlphaFoldDB" id="A0A2P2NNU7"/>
<keyword evidence="1" id="KW-0812">Transmembrane</keyword>
<accession>A0A2P2NNU7</accession>
<proteinExistence type="predicted"/>
<keyword evidence="1" id="KW-0472">Membrane</keyword>
<feature type="transmembrane region" description="Helical" evidence="1">
    <location>
        <begin position="6"/>
        <end position="24"/>
    </location>
</feature>
<keyword evidence="1" id="KW-1133">Transmembrane helix</keyword>
<reference evidence="2" key="1">
    <citation type="submission" date="2018-02" db="EMBL/GenBank/DDBJ databases">
        <title>Rhizophora mucronata_Transcriptome.</title>
        <authorList>
            <person name="Meera S.P."/>
            <person name="Sreeshan A."/>
            <person name="Augustine A."/>
        </authorList>
    </citation>
    <scope>NUCLEOTIDE SEQUENCE</scope>
    <source>
        <tissue evidence="2">Leaf</tissue>
    </source>
</reference>
<name>A0A2P2NNU7_RHIMU</name>